<evidence type="ECO:0000313" key="2">
    <source>
        <dbReference type="EMBL" id="CEN33634.1"/>
    </source>
</evidence>
<evidence type="ECO:0000313" key="3">
    <source>
        <dbReference type="Proteomes" id="UP000038055"/>
    </source>
</evidence>
<name>A0A0B7H520_9FLAO</name>
<dbReference type="Proteomes" id="UP000038055">
    <property type="component" value="Unassembled WGS sequence"/>
</dbReference>
<dbReference type="AlphaFoldDB" id="A0A0B7H520"/>
<feature type="transmembrane region" description="Helical" evidence="1">
    <location>
        <begin position="138"/>
        <end position="158"/>
    </location>
</feature>
<dbReference type="RefSeq" id="WP_041991033.1">
    <property type="nucleotide sequence ID" value="NZ_CDOD01000009.1"/>
</dbReference>
<accession>A0A0B7H520</accession>
<feature type="transmembrane region" description="Helical" evidence="1">
    <location>
        <begin position="86"/>
        <end position="109"/>
    </location>
</feature>
<keyword evidence="1" id="KW-1133">Transmembrane helix</keyword>
<feature type="transmembrane region" description="Helical" evidence="1">
    <location>
        <begin position="7"/>
        <end position="37"/>
    </location>
</feature>
<dbReference type="STRING" id="28189.CCYN74_330012"/>
<gene>
    <name evidence="2" type="ORF">CCYN2B_170072</name>
</gene>
<evidence type="ECO:0000256" key="1">
    <source>
        <dbReference type="SAM" id="Phobius"/>
    </source>
</evidence>
<dbReference type="EMBL" id="CDOD01000009">
    <property type="protein sequence ID" value="CEN33634.1"/>
    <property type="molecule type" value="Genomic_DNA"/>
</dbReference>
<proteinExistence type="predicted"/>
<keyword evidence="1" id="KW-0472">Membrane</keyword>
<feature type="transmembrane region" description="Helical" evidence="1">
    <location>
        <begin position="57"/>
        <end position="79"/>
    </location>
</feature>
<protein>
    <recommendedName>
        <fullName evidence="4">DUF1772 domain-containing protein</fullName>
    </recommendedName>
</protein>
<keyword evidence="1" id="KW-0812">Transmembrane</keyword>
<organism evidence="2 3">
    <name type="scientific">Capnocytophaga cynodegmi</name>
    <dbReference type="NCBI Taxonomy" id="28189"/>
    <lineage>
        <taxon>Bacteria</taxon>
        <taxon>Pseudomonadati</taxon>
        <taxon>Bacteroidota</taxon>
        <taxon>Flavobacteriia</taxon>
        <taxon>Flavobacteriales</taxon>
        <taxon>Flavobacteriaceae</taxon>
        <taxon>Capnocytophaga</taxon>
    </lineage>
</organism>
<evidence type="ECO:0008006" key="4">
    <source>
        <dbReference type="Google" id="ProtNLM"/>
    </source>
</evidence>
<sequence length="166" mass="18908">METKDKIFITIALFMTIIGFSLSLGSISSFIAMNVVAPQPLLPDDFVIWQRYFISSIMNYVTVPAMVLFLLGNGLFVFLKGAKKKTITLFLLSVIICINGLFFIVPTAYKANTYTIHKNYLEQHWNAYLIEKSLEDTLGGINMLLLLVYLFIVIYFAINNNLKNMK</sequence>
<reference evidence="3" key="1">
    <citation type="submission" date="2015-01" db="EMBL/GenBank/DDBJ databases">
        <authorList>
            <person name="MANFREDI Pablo"/>
        </authorList>
    </citation>
    <scope>NUCLEOTIDE SEQUENCE [LARGE SCALE GENOMIC DNA]</scope>
    <source>
        <strain evidence="3">Ccyn2B</strain>
    </source>
</reference>
<keyword evidence="3" id="KW-1185">Reference proteome</keyword>
<dbReference type="eggNOG" id="ENOG502ZZH2">
    <property type="taxonomic scope" value="Bacteria"/>
</dbReference>